<proteinExistence type="predicted"/>
<dbReference type="Pfam" id="PF00132">
    <property type="entry name" value="Hexapep"/>
    <property type="match status" value="1"/>
</dbReference>
<dbReference type="CDD" id="cd04745">
    <property type="entry name" value="LbH_paaY_like"/>
    <property type="match status" value="1"/>
</dbReference>
<accession>A0A0X3TZ24</accession>
<dbReference type="Proteomes" id="UP000053690">
    <property type="component" value="Unassembled WGS sequence"/>
</dbReference>
<dbReference type="STRING" id="1685378.AVO44_03895"/>
<dbReference type="AlphaFoldDB" id="A0A0X3TZ24"/>
<gene>
    <name evidence="1" type="ORF">AVO44_03895</name>
</gene>
<keyword evidence="2" id="KW-1185">Reference proteome</keyword>
<sequence length="206" mass="22321">MGGFYAFDGVVPVVAPSTFVHPDAVVIGDVIIAEGCYIGPAAVLRGDFGRIVIGEGANIQETCVLHSFPGRDVVVERFGHVGHGAVLHGCHLEENVLIGMNSVIMDEGRIGQECIVGALSFVKAKSVFEPRQMIAGSPARVLRPLTEAEIDWKTRGTGVYQDLARRAADEVVPVDPLRNVEPDRRRVRVPEFDPLVLDRLASQKTD</sequence>
<name>A0A0X3TZ24_9RHOB</name>
<dbReference type="InterPro" id="IPR050484">
    <property type="entry name" value="Transf_Hexapept/Carb_Anhydrase"/>
</dbReference>
<dbReference type="InterPro" id="IPR011004">
    <property type="entry name" value="Trimer_LpxA-like_sf"/>
</dbReference>
<dbReference type="OrthoDB" id="9803036at2"/>
<dbReference type="PANTHER" id="PTHR13061:SF29">
    <property type="entry name" value="GAMMA CARBONIC ANHYDRASE-LIKE 1, MITOCHONDRIAL-RELATED"/>
    <property type="match status" value="1"/>
</dbReference>
<evidence type="ECO:0000313" key="1">
    <source>
        <dbReference type="EMBL" id="KUJ81025.1"/>
    </source>
</evidence>
<dbReference type="InterPro" id="IPR001451">
    <property type="entry name" value="Hexapep"/>
</dbReference>
<comment type="caution">
    <text evidence="1">The sequence shown here is derived from an EMBL/GenBank/DDBJ whole genome shotgun (WGS) entry which is preliminary data.</text>
</comment>
<organism evidence="1 2">
    <name type="scientific">Ruegeria profundi</name>
    <dbReference type="NCBI Taxonomy" id="1685378"/>
    <lineage>
        <taxon>Bacteria</taxon>
        <taxon>Pseudomonadati</taxon>
        <taxon>Pseudomonadota</taxon>
        <taxon>Alphaproteobacteria</taxon>
        <taxon>Rhodobacterales</taxon>
        <taxon>Roseobacteraceae</taxon>
        <taxon>Ruegeria</taxon>
    </lineage>
</organism>
<protein>
    <submittedName>
        <fullName evidence="1">Phenylacetic acid degradation protein PaaY</fullName>
    </submittedName>
</protein>
<dbReference type="Gene3D" id="2.160.10.10">
    <property type="entry name" value="Hexapeptide repeat proteins"/>
    <property type="match status" value="1"/>
</dbReference>
<dbReference type="SUPFAM" id="SSF51161">
    <property type="entry name" value="Trimeric LpxA-like enzymes"/>
    <property type="match status" value="1"/>
</dbReference>
<evidence type="ECO:0000313" key="2">
    <source>
        <dbReference type="Proteomes" id="UP000053690"/>
    </source>
</evidence>
<reference evidence="2" key="1">
    <citation type="submission" date="2015-12" db="EMBL/GenBank/DDBJ databases">
        <authorList>
            <person name="Zhang G."/>
            <person name="Stingl U."/>
        </authorList>
    </citation>
    <scope>NUCLEOTIDE SEQUENCE [LARGE SCALE GENOMIC DNA]</scope>
    <source>
        <strain evidence="2">ZGT108</strain>
    </source>
</reference>
<dbReference type="EMBL" id="LQBP01000002">
    <property type="protein sequence ID" value="KUJ81025.1"/>
    <property type="molecule type" value="Genomic_DNA"/>
</dbReference>
<dbReference type="RefSeq" id="WP_068332884.1">
    <property type="nucleotide sequence ID" value="NZ_LQBP01000002.1"/>
</dbReference>
<dbReference type="PANTHER" id="PTHR13061">
    <property type="entry name" value="DYNACTIN SUBUNIT P25"/>
    <property type="match status" value="1"/>
</dbReference>